<reference evidence="6" key="3">
    <citation type="submission" date="2022-11" db="EMBL/GenBank/DDBJ databases">
        <title>Draft genome sequence of Sellimonas catena strain 18CBH55.</title>
        <authorList>
            <person name="Hisatomi A."/>
            <person name="Ohkuma M."/>
            <person name="Sakamoto M."/>
        </authorList>
    </citation>
    <scope>NUCLEOTIDE SEQUENCE</scope>
    <source>
        <strain evidence="6">18CBH55</strain>
    </source>
</reference>
<feature type="transmembrane region" description="Helical" evidence="3">
    <location>
        <begin position="184"/>
        <end position="202"/>
    </location>
</feature>
<keyword evidence="7" id="KW-1185">Reference proteome</keyword>
<feature type="transmembrane region" description="Helical" evidence="3">
    <location>
        <begin position="214"/>
        <end position="237"/>
    </location>
</feature>
<reference evidence="5" key="2">
    <citation type="submission" date="2022-11" db="EMBL/GenBank/DDBJ databases">
        <title>Draft genome sequence of Sellimonas catena strain 12EGH17.</title>
        <authorList>
            <person name="Hisatomi A."/>
            <person name="Ohkuma M."/>
            <person name="Sakamoto M."/>
        </authorList>
    </citation>
    <scope>NUCLEOTIDE SEQUENCE</scope>
    <source>
        <strain evidence="5">12EGH17</strain>
    </source>
</reference>
<evidence type="ECO:0000313" key="5">
    <source>
        <dbReference type="EMBL" id="GLG04371.1"/>
    </source>
</evidence>
<organism evidence="5 7">
    <name type="scientific">Sellimonas catena</name>
    <dbReference type="NCBI Taxonomy" id="2994035"/>
    <lineage>
        <taxon>Bacteria</taxon>
        <taxon>Bacillati</taxon>
        <taxon>Bacillota</taxon>
        <taxon>Clostridia</taxon>
        <taxon>Lachnospirales</taxon>
        <taxon>Lachnospiraceae</taxon>
        <taxon>Sellimonas</taxon>
    </lineage>
</organism>
<reference evidence="6" key="4">
    <citation type="submission" date="2022-11" db="EMBL/GenBank/DDBJ databases">
        <title>Draft genome sequence of Sellimonas catena strain 18CBH55.</title>
        <authorList>
            <person name="Atsushi H."/>
            <person name="Moriya O."/>
            <person name="Mitsuo S."/>
        </authorList>
    </citation>
    <scope>NUCLEOTIDE SEQUENCE</scope>
    <source>
        <strain evidence="6">18CBH55</strain>
    </source>
</reference>
<reference evidence="5" key="1">
    <citation type="submission" date="2022-11" db="EMBL/GenBank/DDBJ databases">
        <title>Draft genome sequence of Sellimonas catena strain 12EGH17.</title>
        <authorList>
            <person name="Atsushi H."/>
            <person name="Moriya O."/>
            <person name="Mitsuo S."/>
        </authorList>
    </citation>
    <scope>NUCLEOTIDE SEQUENCE</scope>
    <source>
        <strain evidence="5">12EGH17</strain>
    </source>
</reference>
<keyword evidence="1" id="KW-0732">Signal</keyword>
<dbReference type="Proteomes" id="UP001145145">
    <property type="component" value="Unassembled WGS sequence"/>
</dbReference>
<dbReference type="Pfam" id="PF16729">
    <property type="entry name" value="DUF5067"/>
    <property type="match status" value="1"/>
</dbReference>
<protein>
    <recommendedName>
        <fullName evidence="4">DUF5067 domain-containing protein</fullName>
    </recommendedName>
</protein>
<dbReference type="InterPro" id="IPR029050">
    <property type="entry name" value="Immunoprotect_excell_Ig-like"/>
</dbReference>
<evidence type="ECO:0000256" key="1">
    <source>
        <dbReference type="ARBA" id="ARBA00022729"/>
    </source>
</evidence>
<sequence length="450" mass="49105">MKCPKCGNELRESKKTPGYFLCDSCKKKFSQETLDRFQSARPVRRKKPAPVKPEEPDETTQTETNQTEEIQAEEAQTSMTPEETVPEEPVQAEADQTETSPEEPEEETVSEESIQEESVQEESSETETAEPEGQTYSNIPPEAVRNEREKEMKANYEAMLNIKDETSDDSEADDVIPVFGGFRVLIGIVSILCAAFLAYQAYDSGIFTTFIHTPGLTGIAGMVLAVCFLIGGLVVLITHRRNSVPAFIVPCIFYLGGAVGGFFIPGSVMTVQILLFVSALFGAFLLFALGCAKEIHVALRVLVFIVAVAVAAGAYYAAQYVVPQSSASSGKNLRLTTDDFTVSFEKSDIGTDYEGEQALMVYYTITNKGSETLVPSVAVTFKALQDDTTLDPTIVSDEPLSENESAEVSQGDSVRVCTSFILLDQSDVTLQLYETFGSNSNIAETTLNLD</sequence>
<reference evidence="5 7" key="5">
    <citation type="journal article" date="2023" name="Int. J. Syst. Evol. Microbiol.">
        <title>Sellimonas catena sp. nov., isolated from human faeces.</title>
        <authorList>
            <person name="Hisatomi A."/>
            <person name="Ohkuma M."/>
            <person name="Sakamoto M."/>
        </authorList>
    </citation>
    <scope>NUCLEOTIDE SEQUENCE [LARGE SCALE GENOMIC DNA]</scope>
    <source>
        <strain evidence="5 7">12EGH17</strain>
        <strain evidence="6">18CBH55</strain>
    </source>
</reference>
<proteinExistence type="predicted"/>
<dbReference type="EMBL" id="BSCH01000023">
    <property type="protein sequence ID" value="GLG91642.1"/>
    <property type="molecule type" value="Genomic_DNA"/>
</dbReference>
<feature type="transmembrane region" description="Helical" evidence="3">
    <location>
        <begin position="270"/>
        <end position="290"/>
    </location>
</feature>
<feature type="compositionally biased region" description="Low complexity" evidence="2">
    <location>
        <begin position="61"/>
        <end position="89"/>
    </location>
</feature>
<keyword evidence="3" id="KW-1133">Transmembrane helix</keyword>
<dbReference type="EMBL" id="BSBO01000014">
    <property type="protein sequence ID" value="GLG04371.1"/>
    <property type="molecule type" value="Genomic_DNA"/>
</dbReference>
<evidence type="ECO:0000259" key="4">
    <source>
        <dbReference type="Pfam" id="PF16729"/>
    </source>
</evidence>
<keyword evidence="3" id="KW-0472">Membrane</keyword>
<evidence type="ECO:0000256" key="2">
    <source>
        <dbReference type="SAM" id="MobiDB-lite"/>
    </source>
</evidence>
<dbReference type="RefSeq" id="WP_204863969.1">
    <property type="nucleotide sequence ID" value="NZ_BSBO01000014.1"/>
</dbReference>
<dbReference type="InterPro" id="IPR031989">
    <property type="entry name" value="DUF5067"/>
</dbReference>
<dbReference type="AlphaFoldDB" id="A0A9W6C406"/>
<comment type="caution">
    <text evidence="5">The sequence shown here is derived from an EMBL/GenBank/DDBJ whole genome shotgun (WGS) entry which is preliminary data.</text>
</comment>
<gene>
    <name evidence="5" type="ORF">Selli1_15450</name>
    <name evidence="6" type="ORF">Selli2_30690</name>
</gene>
<accession>A0A9W6C406</accession>
<dbReference type="Gene3D" id="2.60.40.1240">
    <property type="match status" value="1"/>
</dbReference>
<feature type="transmembrane region" description="Helical" evidence="3">
    <location>
        <begin position="297"/>
        <end position="318"/>
    </location>
</feature>
<evidence type="ECO:0000256" key="3">
    <source>
        <dbReference type="SAM" id="Phobius"/>
    </source>
</evidence>
<keyword evidence="3" id="KW-0812">Transmembrane</keyword>
<feature type="domain" description="DUF5067" evidence="4">
    <location>
        <begin position="324"/>
        <end position="433"/>
    </location>
</feature>
<feature type="transmembrane region" description="Helical" evidence="3">
    <location>
        <begin position="244"/>
        <end position="264"/>
    </location>
</feature>
<feature type="region of interest" description="Disordered" evidence="2">
    <location>
        <begin position="33"/>
        <end position="145"/>
    </location>
</feature>
<dbReference type="Proteomes" id="UP001145094">
    <property type="component" value="Unassembled WGS sequence"/>
</dbReference>
<feature type="compositionally biased region" description="Acidic residues" evidence="2">
    <location>
        <begin position="100"/>
        <end position="130"/>
    </location>
</feature>
<evidence type="ECO:0000313" key="6">
    <source>
        <dbReference type="EMBL" id="GLG91642.1"/>
    </source>
</evidence>
<name>A0A9W6C406_9FIRM</name>
<evidence type="ECO:0000313" key="7">
    <source>
        <dbReference type="Proteomes" id="UP001145145"/>
    </source>
</evidence>